<organism evidence="2">
    <name type="scientific">Streptomyces sp. SID7499</name>
    <dbReference type="NCBI Taxonomy" id="2706086"/>
    <lineage>
        <taxon>Bacteria</taxon>
        <taxon>Bacillati</taxon>
        <taxon>Actinomycetota</taxon>
        <taxon>Actinomycetes</taxon>
        <taxon>Kitasatosporales</taxon>
        <taxon>Streptomycetaceae</taxon>
        <taxon>Streptomyces</taxon>
    </lineage>
</organism>
<keyword evidence="1" id="KW-1133">Transmembrane helix</keyword>
<comment type="caution">
    <text evidence="2">The sequence shown here is derived from an EMBL/GenBank/DDBJ whole genome shotgun (WGS) entry which is preliminary data.</text>
</comment>
<dbReference type="EMBL" id="JAAGMN010009252">
    <property type="protein sequence ID" value="NEE21590.1"/>
    <property type="molecule type" value="Genomic_DNA"/>
</dbReference>
<feature type="transmembrane region" description="Helical" evidence="1">
    <location>
        <begin position="22"/>
        <end position="44"/>
    </location>
</feature>
<proteinExistence type="predicted"/>
<sequence length="104" mass="10883">MSSPHINAPIRARMYANTPHKVIWVVVVVASAGLLAPPLFFIAAKKRVVSMAVPAVYAVIIYGSAVLGSVLGNPKNWVGGVLAITMIGAAVHAAILDADWKPGR</sequence>
<feature type="transmembrane region" description="Helical" evidence="1">
    <location>
        <begin position="77"/>
        <end position="96"/>
    </location>
</feature>
<feature type="transmembrane region" description="Helical" evidence="1">
    <location>
        <begin position="51"/>
        <end position="71"/>
    </location>
</feature>
<name>A0A6G3XVR1_9ACTN</name>
<reference evidence="2" key="1">
    <citation type="submission" date="2020-01" db="EMBL/GenBank/DDBJ databases">
        <title>Insect and environment-associated Actinomycetes.</title>
        <authorList>
            <person name="Currrie C."/>
            <person name="Chevrette M."/>
            <person name="Carlson C."/>
            <person name="Stubbendieck R."/>
            <person name="Wendt-Pienkowski E."/>
        </authorList>
    </citation>
    <scope>NUCLEOTIDE SEQUENCE</scope>
    <source>
        <strain evidence="2">SID7499</strain>
    </source>
</reference>
<evidence type="ECO:0000256" key="1">
    <source>
        <dbReference type="SAM" id="Phobius"/>
    </source>
</evidence>
<dbReference type="AlphaFoldDB" id="A0A6G3XVR1"/>
<keyword evidence="1" id="KW-0812">Transmembrane</keyword>
<evidence type="ECO:0000313" key="2">
    <source>
        <dbReference type="EMBL" id="NEE21590.1"/>
    </source>
</evidence>
<protein>
    <submittedName>
        <fullName evidence="2">Uncharacterized protein</fullName>
    </submittedName>
</protein>
<keyword evidence="1" id="KW-0472">Membrane</keyword>
<gene>
    <name evidence="2" type="ORF">G3M58_85900</name>
</gene>
<accession>A0A6G3XVR1</accession>